<evidence type="ECO:0000259" key="1">
    <source>
        <dbReference type="Pfam" id="PF01385"/>
    </source>
</evidence>
<evidence type="ECO:0000313" key="3">
    <source>
        <dbReference type="Proteomes" id="UP000566276"/>
    </source>
</evidence>
<comment type="caution">
    <text evidence="2">The sequence shown here is derived from an EMBL/GenBank/DDBJ whole genome shotgun (WGS) entry which is preliminary data.</text>
</comment>
<name>A0ABR6P7M3_9SPIR</name>
<dbReference type="RefSeq" id="WP_236845798.1">
    <property type="nucleotide sequence ID" value="NZ_JACHFA010000008.1"/>
</dbReference>
<keyword evidence="3" id="KW-1185">Reference proteome</keyword>
<dbReference type="Proteomes" id="UP000566276">
    <property type="component" value="Unassembled WGS sequence"/>
</dbReference>
<proteinExistence type="predicted"/>
<dbReference type="EMBL" id="JACHFA010000008">
    <property type="protein sequence ID" value="MBB6032025.1"/>
    <property type="molecule type" value="Genomic_DNA"/>
</dbReference>
<reference evidence="2 3" key="1">
    <citation type="submission" date="2020-08" db="EMBL/GenBank/DDBJ databases">
        <title>Genomic Encyclopedia of Type Strains, Phase IV (KMG-IV): sequencing the most valuable type-strain genomes for metagenomic binning, comparative biology and taxonomic classification.</title>
        <authorList>
            <person name="Goeker M."/>
        </authorList>
    </citation>
    <scope>NUCLEOTIDE SEQUENCE [LARGE SCALE GENOMIC DNA]</scope>
    <source>
        <strain evidence="2 3">DSM 16813</strain>
    </source>
</reference>
<accession>A0ABR6P7M3</accession>
<dbReference type="Pfam" id="PF01385">
    <property type="entry name" value="OrfB_IS605"/>
    <property type="match status" value="1"/>
</dbReference>
<evidence type="ECO:0000313" key="2">
    <source>
        <dbReference type="EMBL" id="MBB6032025.1"/>
    </source>
</evidence>
<feature type="domain" description="Probable transposase IS891/IS1136/IS1341" evidence="1">
    <location>
        <begin position="7"/>
        <end position="61"/>
    </location>
</feature>
<dbReference type="InterPro" id="IPR001959">
    <property type="entry name" value="Transposase"/>
</dbReference>
<gene>
    <name evidence="2" type="ORF">HNR35_001028</name>
</gene>
<protein>
    <submittedName>
        <fullName evidence="2">Transposase</fullName>
    </submittedName>
</protein>
<sequence>MLKKTIKKQKAFINRVKSRLRVAKLHKKISNQRKDFLHKLSYYFVANYKNIIIKNLSIKGM</sequence>
<organism evidence="2 3">
    <name type="scientific">Borreliella spielmanii</name>
    <dbReference type="NCBI Taxonomy" id="88916"/>
    <lineage>
        <taxon>Bacteria</taxon>
        <taxon>Pseudomonadati</taxon>
        <taxon>Spirochaetota</taxon>
        <taxon>Spirochaetia</taxon>
        <taxon>Spirochaetales</taxon>
        <taxon>Borreliaceae</taxon>
        <taxon>Borreliella</taxon>
    </lineage>
</organism>